<dbReference type="Pfam" id="PF00005">
    <property type="entry name" value="ABC_tran"/>
    <property type="match status" value="1"/>
</dbReference>
<evidence type="ECO:0000313" key="5">
    <source>
        <dbReference type="Proteomes" id="UP000298781"/>
    </source>
</evidence>
<evidence type="ECO:0000313" key="4">
    <source>
        <dbReference type="EMBL" id="QCI68278.1"/>
    </source>
</evidence>
<dbReference type="GO" id="GO:0016887">
    <property type="term" value="F:ATP hydrolysis activity"/>
    <property type="evidence" value="ECO:0007669"/>
    <property type="project" value="InterPro"/>
</dbReference>
<keyword evidence="5" id="KW-1185">Reference proteome</keyword>
<dbReference type="AlphaFoldDB" id="A0A4D7BE91"/>
<dbReference type="PANTHER" id="PTHR42794">
    <property type="entry name" value="HEMIN IMPORT ATP-BINDING PROTEIN HMUV"/>
    <property type="match status" value="1"/>
</dbReference>
<evidence type="ECO:0000259" key="3">
    <source>
        <dbReference type="PROSITE" id="PS50893"/>
    </source>
</evidence>
<dbReference type="OrthoDB" id="9805601at2"/>
<dbReference type="GO" id="GO:0005524">
    <property type="term" value="F:ATP binding"/>
    <property type="evidence" value="ECO:0007669"/>
    <property type="project" value="UniProtKB-KW"/>
</dbReference>
<evidence type="ECO:0000256" key="2">
    <source>
        <dbReference type="ARBA" id="ARBA00022840"/>
    </source>
</evidence>
<evidence type="ECO:0000256" key="1">
    <source>
        <dbReference type="ARBA" id="ARBA00022741"/>
    </source>
</evidence>
<accession>A0A4D7BE91</accession>
<dbReference type="Proteomes" id="UP000298781">
    <property type="component" value="Chromosome"/>
</dbReference>
<dbReference type="InterPro" id="IPR027417">
    <property type="entry name" value="P-loop_NTPase"/>
</dbReference>
<dbReference type="EMBL" id="CP039690">
    <property type="protein sequence ID" value="QCI68278.1"/>
    <property type="molecule type" value="Genomic_DNA"/>
</dbReference>
<organism evidence="4 5">
    <name type="scientific">Phreatobacter stygius</name>
    <dbReference type="NCBI Taxonomy" id="1940610"/>
    <lineage>
        <taxon>Bacteria</taxon>
        <taxon>Pseudomonadati</taxon>
        <taxon>Pseudomonadota</taxon>
        <taxon>Alphaproteobacteria</taxon>
        <taxon>Hyphomicrobiales</taxon>
        <taxon>Phreatobacteraceae</taxon>
        <taxon>Phreatobacter</taxon>
    </lineage>
</organism>
<proteinExistence type="predicted"/>
<dbReference type="RefSeq" id="WP_136963697.1">
    <property type="nucleotide sequence ID" value="NZ_CP039690.1"/>
</dbReference>
<dbReference type="InterPro" id="IPR003593">
    <property type="entry name" value="AAA+_ATPase"/>
</dbReference>
<dbReference type="SMART" id="SM00382">
    <property type="entry name" value="AAA"/>
    <property type="match status" value="1"/>
</dbReference>
<keyword evidence="2 4" id="KW-0067">ATP-binding</keyword>
<dbReference type="SUPFAM" id="SSF52540">
    <property type="entry name" value="P-loop containing nucleoside triphosphate hydrolases"/>
    <property type="match status" value="1"/>
</dbReference>
<dbReference type="Gene3D" id="3.40.50.300">
    <property type="entry name" value="P-loop containing nucleotide triphosphate hydrolases"/>
    <property type="match status" value="1"/>
</dbReference>
<dbReference type="InterPro" id="IPR003439">
    <property type="entry name" value="ABC_transporter-like_ATP-bd"/>
</dbReference>
<feature type="domain" description="ABC transporter" evidence="3">
    <location>
        <begin position="4"/>
        <end position="231"/>
    </location>
</feature>
<dbReference type="KEGG" id="pstg:E8M01_31065"/>
<gene>
    <name evidence="4" type="ORF">E8M01_31065</name>
</gene>
<dbReference type="PANTHER" id="PTHR42794:SF2">
    <property type="entry name" value="ABC TRANSPORTER ATP-BINDING PROTEIN"/>
    <property type="match status" value="1"/>
</dbReference>
<protein>
    <submittedName>
        <fullName evidence="4">ABC transporter ATP-binding protein</fullName>
    </submittedName>
</protein>
<keyword evidence="1" id="KW-0547">Nucleotide-binding</keyword>
<sequence length="251" mass="26418">MSSVNAQGLRLIRGGRPIVDGIDFAAGATGTVAVIGPNGAGKSTFLKILAGLEPDHAGTVTIGGRDLQSLTGRERAAALGYVPQNFVPHWDITPRMLVEMGAERLPGFGPDAVGKALADGELTDLADRRWSGLSGGERARGLMAAVEVTDPPVLIADEPGASLDIRHRIDLVRSFAERGKTRLVIVALHEIELATTWFDRVVVIDKGRVAADMAAGDLVETDVLARVFQVAFETVSVDGITVARPASGRPV</sequence>
<reference evidence="4 5" key="1">
    <citation type="submission" date="2019-04" db="EMBL/GenBank/DDBJ databases">
        <title>Phreatobacter aquaticus sp. nov.</title>
        <authorList>
            <person name="Choi A."/>
        </authorList>
    </citation>
    <scope>NUCLEOTIDE SEQUENCE [LARGE SCALE GENOMIC DNA]</scope>
    <source>
        <strain evidence="4 5">KCTC 52518</strain>
    </source>
</reference>
<name>A0A4D7BE91_9HYPH</name>
<dbReference type="PROSITE" id="PS50893">
    <property type="entry name" value="ABC_TRANSPORTER_2"/>
    <property type="match status" value="1"/>
</dbReference>
<dbReference type="CDD" id="cd03214">
    <property type="entry name" value="ABC_Iron-Siderophores_B12_Hemin"/>
    <property type="match status" value="1"/>
</dbReference>